<dbReference type="AlphaFoldDB" id="A0A6G1QIV2"/>
<evidence type="ECO:0000313" key="1">
    <source>
        <dbReference type="EMBL" id="KAF3702243.1"/>
    </source>
</evidence>
<name>A0A6G1QIV2_CHAAH</name>
<dbReference type="Proteomes" id="UP000503349">
    <property type="component" value="Chromosome 17"/>
</dbReference>
<reference evidence="1 2" key="1">
    <citation type="submission" date="2019-02" db="EMBL/GenBank/DDBJ databases">
        <title>Opniocepnalus argus genome.</title>
        <authorList>
            <person name="Zhou C."/>
            <person name="Xiao S."/>
        </authorList>
    </citation>
    <scope>NUCLEOTIDE SEQUENCE [LARGE SCALE GENOMIC DNA]</scope>
    <source>
        <strain evidence="1">OARG1902GOOAL</strain>
        <tissue evidence="1">Muscle</tissue>
    </source>
</reference>
<dbReference type="EMBL" id="CM015728">
    <property type="protein sequence ID" value="KAF3702243.1"/>
    <property type="molecule type" value="Genomic_DNA"/>
</dbReference>
<sequence length="50" mass="5734">MMFRPAPVPIDCYCSMLFHISRKSLTSDTYCPDSVFLPLFMSEGTQNRKA</sequence>
<protein>
    <submittedName>
        <fullName evidence="1">Uncharacterized protein</fullName>
    </submittedName>
</protein>
<organism evidence="1 2">
    <name type="scientific">Channa argus</name>
    <name type="common">Northern snakehead</name>
    <name type="synonym">Ophicephalus argus</name>
    <dbReference type="NCBI Taxonomy" id="215402"/>
    <lineage>
        <taxon>Eukaryota</taxon>
        <taxon>Metazoa</taxon>
        <taxon>Chordata</taxon>
        <taxon>Craniata</taxon>
        <taxon>Vertebrata</taxon>
        <taxon>Euteleostomi</taxon>
        <taxon>Actinopterygii</taxon>
        <taxon>Neopterygii</taxon>
        <taxon>Teleostei</taxon>
        <taxon>Neoteleostei</taxon>
        <taxon>Acanthomorphata</taxon>
        <taxon>Anabantaria</taxon>
        <taxon>Anabantiformes</taxon>
        <taxon>Channoidei</taxon>
        <taxon>Channidae</taxon>
        <taxon>Channa</taxon>
    </lineage>
</organism>
<reference evidence="2" key="2">
    <citation type="submission" date="2019-02" db="EMBL/GenBank/DDBJ databases">
        <title>Opniocepnalus argus Var Kimnra genome.</title>
        <authorList>
            <person name="Zhou C."/>
            <person name="Xiao S."/>
        </authorList>
    </citation>
    <scope>NUCLEOTIDE SEQUENCE [LARGE SCALE GENOMIC DNA]</scope>
</reference>
<accession>A0A6G1QIV2</accession>
<proteinExistence type="predicted"/>
<keyword evidence="2" id="KW-1185">Reference proteome</keyword>
<evidence type="ECO:0000313" key="2">
    <source>
        <dbReference type="Proteomes" id="UP000503349"/>
    </source>
</evidence>
<gene>
    <name evidence="1" type="ORF">EXN66_Car017931</name>
</gene>